<proteinExistence type="predicted"/>
<organism evidence="1 2">
    <name type="scientific">Paradevosia tibetensis</name>
    <dbReference type="NCBI Taxonomy" id="1447062"/>
    <lineage>
        <taxon>Bacteria</taxon>
        <taxon>Pseudomonadati</taxon>
        <taxon>Pseudomonadota</taxon>
        <taxon>Alphaproteobacteria</taxon>
        <taxon>Hyphomicrobiales</taxon>
        <taxon>Devosiaceae</taxon>
        <taxon>Paradevosia</taxon>
    </lineage>
</organism>
<name>A0A5B9DK91_9HYPH</name>
<dbReference type="OrthoDB" id="1680380at2"/>
<dbReference type="AlphaFoldDB" id="A0A5B9DK91"/>
<gene>
    <name evidence="1" type="ORF">FNA67_04990</name>
</gene>
<dbReference type="EMBL" id="CP041690">
    <property type="protein sequence ID" value="QEE19567.1"/>
    <property type="molecule type" value="Genomic_DNA"/>
</dbReference>
<evidence type="ECO:0000313" key="2">
    <source>
        <dbReference type="Proteomes" id="UP000321062"/>
    </source>
</evidence>
<evidence type="ECO:0000313" key="1">
    <source>
        <dbReference type="EMBL" id="QEE19567.1"/>
    </source>
</evidence>
<dbReference type="Proteomes" id="UP000321062">
    <property type="component" value="Chromosome"/>
</dbReference>
<dbReference type="KEGG" id="yti:FNA67_04990"/>
<protein>
    <submittedName>
        <fullName evidence="1">Uncharacterized protein</fullName>
    </submittedName>
</protein>
<sequence length="170" mass="19495">MSQTQLHVLENGKDLTYTFADLMHYHGFGFPGGVAHAFKVMEMALPLLGDGAPCERREIDIRTAFRGPGARDAFEMVTRSLTEGRYVVDPALERPERGETLMRYVFLLTYRGRSVRLQIREGHVRDEFIALGRKSDRTPEEDTRLTWLKQEMSERLLSLPASEVYMVAED</sequence>
<reference evidence="1 2" key="1">
    <citation type="journal article" date="2015" name="Int. J. Syst. Evol. Microbiol.">
        <title>Youhaiella tibetensis gen. nov., sp. nov., isolated from subsurface sediment.</title>
        <authorList>
            <person name="Wang Y.X."/>
            <person name="Huang F.Q."/>
            <person name="Nogi Y."/>
            <person name="Pang S.J."/>
            <person name="Wang P.K."/>
            <person name="Lv J."/>
        </authorList>
    </citation>
    <scope>NUCLEOTIDE SEQUENCE [LARGE SCALE GENOMIC DNA]</scope>
    <source>
        <strain evidence="2">fig4</strain>
    </source>
</reference>
<keyword evidence="2" id="KW-1185">Reference proteome</keyword>
<accession>A0A5B9DK91</accession>
<dbReference type="RefSeq" id="WP_049704179.1">
    <property type="nucleotide sequence ID" value="NZ_BMFM01000001.1"/>
</dbReference>